<evidence type="ECO:0000256" key="1">
    <source>
        <dbReference type="SAM" id="MobiDB-lite"/>
    </source>
</evidence>
<keyword evidence="2" id="KW-0472">Membrane</keyword>
<name>A0AAV3QBH7_LITER</name>
<sequence length="229" mass="24856">MGNDIRKCLSGDGGEISFRHHDIVISFSCPLDEGLNHSFCYIPPPKTVFSDQPTTHATAVATFRTISGTSISANISTLLSTTLLNIGTYGANGDKASTFQSSNLFLQFLWSGPIHGVSGNESGPIERGFMSGPIERSLVSGPLENNQFDQFQSISNSNIVSSLDSLVYDDDEDEDVEDGQNESFGSQNGQWAEGKAREDRVHIVISKNMGGFLLVFMMDLMVLMVLISC</sequence>
<keyword evidence="2" id="KW-1133">Transmembrane helix</keyword>
<organism evidence="3 4">
    <name type="scientific">Lithospermum erythrorhizon</name>
    <name type="common">Purple gromwell</name>
    <name type="synonym">Lithospermum officinale var. erythrorhizon</name>
    <dbReference type="NCBI Taxonomy" id="34254"/>
    <lineage>
        <taxon>Eukaryota</taxon>
        <taxon>Viridiplantae</taxon>
        <taxon>Streptophyta</taxon>
        <taxon>Embryophyta</taxon>
        <taxon>Tracheophyta</taxon>
        <taxon>Spermatophyta</taxon>
        <taxon>Magnoliopsida</taxon>
        <taxon>eudicotyledons</taxon>
        <taxon>Gunneridae</taxon>
        <taxon>Pentapetalae</taxon>
        <taxon>asterids</taxon>
        <taxon>lamiids</taxon>
        <taxon>Boraginales</taxon>
        <taxon>Boraginaceae</taxon>
        <taxon>Boraginoideae</taxon>
        <taxon>Lithospermeae</taxon>
        <taxon>Lithospermum</taxon>
    </lineage>
</organism>
<gene>
    <name evidence="3" type="ORF">LIER_39133</name>
</gene>
<keyword evidence="4" id="KW-1185">Reference proteome</keyword>
<dbReference type="AlphaFoldDB" id="A0AAV3QBH7"/>
<feature type="compositionally biased region" description="Polar residues" evidence="1">
    <location>
        <begin position="181"/>
        <end position="190"/>
    </location>
</feature>
<reference evidence="3 4" key="1">
    <citation type="submission" date="2024-01" db="EMBL/GenBank/DDBJ databases">
        <title>The complete chloroplast genome sequence of Lithospermum erythrorhizon: insights into the phylogenetic relationship among Boraginaceae species and the maternal lineages of purple gromwells.</title>
        <authorList>
            <person name="Okada T."/>
            <person name="Watanabe K."/>
        </authorList>
    </citation>
    <scope>NUCLEOTIDE SEQUENCE [LARGE SCALE GENOMIC DNA]</scope>
</reference>
<dbReference type="EMBL" id="BAABME010020621">
    <property type="protein sequence ID" value="GAA0160943.1"/>
    <property type="molecule type" value="Genomic_DNA"/>
</dbReference>
<feature type="region of interest" description="Disordered" evidence="1">
    <location>
        <begin position="170"/>
        <end position="193"/>
    </location>
</feature>
<dbReference type="Proteomes" id="UP001454036">
    <property type="component" value="Unassembled WGS sequence"/>
</dbReference>
<accession>A0AAV3QBH7</accession>
<keyword evidence="2" id="KW-0812">Transmembrane</keyword>
<feature type="compositionally biased region" description="Acidic residues" evidence="1">
    <location>
        <begin position="170"/>
        <end position="180"/>
    </location>
</feature>
<proteinExistence type="predicted"/>
<evidence type="ECO:0000313" key="4">
    <source>
        <dbReference type="Proteomes" id="UP001454036"/>
    </source>
</evidence>
<comment type="caution">
    <text evidence="3">The sequence shown here is derived from an EMBL/GenBank/DDBJ whole genome shotgun (WGS) entry which is preliminary data.</text>
</comment>
<evidence type="ECO:0000313" key="3">
    <source>
        <dbReference type="EMBL" id="GAA0160943.1"/>
    </source>
</evidence>
<feature type="transmembrane region" description="Helical" evidence="2">
    <location>
        <begin position="209"/>
        <end position="227"/>
    </location>
</feature>
<protein>
    <submittedName>
        <fullName evidence="3">Protein phosphatase</fullName>
    </submittedName>
</protein>
<evidence type="ECO:0000256" key="2">
    <source>
        <dbReference type="SAM" id="Phobius"/>
    </source>
</evidence>